<organism evidence="2">
    <name type="scientific">Haptolina brevifila</name>
    <dbReference type="NCBI Taxonomy" id="156173"/>
    <lineage>
        <taxon>Eukaryota</taxon>
        <taxon>Haptista</taxon>
        <taxon>Haptophyta</taxon>
        <taxon>Prymnesiophyceae</taxon>
        <taxon>Prymnesiales</taxon>
        <taxon>Prymnesiaceae</taxon>
        <taxon>Haptolina</taxon>
    </lineage>
</organism>
<feature type="region of interest" description="Disordered" evidence="1">
    <location>
        <begin position="1"/>
        <end position="99"/>
    </location>
</feature>
<name>A0A7S2J6S0_9EUKA</name>
<reference evidence="2" key="1">
    <citation type="submission" date="2021-01" db="EMBL/GenBank/DDBJ databases">
        <authorList>
            <person name="Corre E."/>
            <person name="Pelletier E."/>
            <person name="Niang G."/>
            <person name="Scheremetjew M."/>
            <person name="Finn R."/>
            <person name="Kale V."/>
            <person name="Holt S."/>
            <person name="Cochrane G."/>
            <person name="Meng A."/>
            <person name="Brown T."/>
            <person name="Cohen L."/>
        </authorList>
    </citation>
    <scope>NUCLEOTIDE SEQUENCE</scope>
    <source>
        <strain evidence="2">UTEX LB 985</strain>
    </source>
</reference>
<feature type="compositionally biased region" description="Polar residues" evidence="1">
    <location>
        <begin position="85"/>
        <end position="94"/>
    </location>
</feature>
<proteinExistence type="predicted"/>
<feature type="compositionally biased region" description="Gly residues" evidence="1">
    <location>
        <begin position="232"/>
        <end position="247"/>
    </location>
</feature>
<protein>
    <submittedName>
        <fullName evidence="2">Uncharacterized protein</fullName>
    </submittedName>
</protein>
<gene>
    <name evidence="2" type="ORF">CBRE1094_LOCUS40911</name>
</gene>
<dbReference type="EMBL" id="HBGU01075093">
    <property type="protein sequence ID" value="CAD9539336.1"/>
    <property type="molecule type" value="Transcribed_RNA"/>
</dbReference>
<feature type="region of interest" description="Disordered" evidence="1">
    <location>
        <begin position="111"/>
        <end position="134"/>
    </location>
</feature>
<evidence type="ECO:0000256" key="1">
    <source>
        <dbReference type="SAM" id="MobiDB-lite"/>
    </source>
</evidence>
<dbReference type="AlphaFoldDB" id="A0A7S2J6S0"/>
<sequence length="437" mass="45336">MVQMKGMPRPAVGPPAADQLLRGGFGPAAGQSSGSLPVAAPSKLDAAADKPSGLSIEPPLPDDAQVALPAKRNQFAETWPPPKRSASSGSQPNPFASPVLGAARRWVERARRPRGTAAEEPTGGEGSPALRSEPRLHAAVKPFGKDGARLGWQCAGGVGNGERLFLDSRPSDGQDWMRHSEVQTGGKATGVLVVKASTMADGGVAPARRAWRLRSSTGDVSLPARLGEKPGGKGTSGIWGRKGGSAESGGAASAASGGATGGTLGESAAAAITSLDEQRLQEMILARRGEVDFLLRIEMNSSADVVAARESVAAALAFDEEIDQISSSRGVIKGKLFQALLEELRAAGAGHAQLDNSVKHLGGFMFAQEFGLNLALWAALTMKADALRNLVRIKVADDNDLKTARSGLALCAEFFAALARLAELRGMAEFDVLQKLS</sequence>
<feature type="compositionally biased region" description="Low complexity" evidence="1">
    <location>
        <begin position="248"/>
        <end position="257"/>
    </location>
</feature>
<accession>A0A7S2J6S0</accession>
<evidence type="ECO:0000313" key="2">
    <source>
        <dbReference type="EMBL" id="CAD9539336.1"/>
    </source>
</evidence>
<feature type="region of interest" description="Disordered" evidence="1">
    <location>
        <begin position="220"/>
        <end position="260"/>
    </location>
</feature>